<reference evidence="1" key="1">
    <citation type="journal article" date="2022" name="bioRxiv">
        <title>Sequencing and chromosome-scale assembly of the giantPleurodeles waltlgenome.</title>
        <authorList>
            <person name="Brown T."/>
            <person name="Elewa A."/>
            <person name="Iarovenko S."/>
            <person name="Subramanian E."/>
            <person name="Araus A.J."/>
            <person name="Petzold A."/>
            <person name="Susuki M."/>
            <person name="Suzuki K.-i.T."/>
            <person name="Hayashi T."/>
            <person name="Toyoda A."/>
            <person name="Oliveira C."/>
            <person name="Osipova E."/>
            <person name="Leigh N.D."/>
            <person name="Simon A."/>
            <person name="Yun M.H."/>
        </authorList>
    </citation>
    <scope>NUCLEOTIDE SEQUENCE</scope>
    <source>
        <strain evidence="1">20211129_DDA</strain>
        <tissue evidence="1">Liver</tissue>
    </source>
</reference>
<protein>
    <submittedName>
        <fullName evidence="1">Uncharacterized protein</fullName>
    </submittedName>
</protein>
<gene>
    <name evidence="1" type="ORF">NDU88_005398</name>
</gene>
<comment type="caution">
    <text evidence="1">The sequence shown here is derived from an EMBL/GenBank/DDBJ whole genome shotgun (WGS) entry which is preliminary data.</text>
</comment>
<evidence type="ECO:0000313" key="1">
    <source>
        <dbReference type="EMBL" id="KAJ1108014.1"/>
    </source>
</evidence>
<name>A0AAV7MXX5_PLEWA</name>
<organism evidence="1 2">
    <name type="scientific">Pleurodeles waltl</name>
    <name type="common">Iberian ribbed newt</name>
    <dbReference type="NCBI Taxonomy" id="8319"/>
    <lineage>
        <taxon>Eukaryota</taxon>
        <taxon>Metazoa</taxon>
        <taxon>Chordata</taxon>
        <taxon>Craniata</taxon>
        <taxon>Vertebrata</taxon>
        <taxon>Euteleostomi</taxon>
        <taxon>Amphibia</taxon>
        <taxon>Batrachia</taxon>
        <taxon>Caudata</taxon>
        <taxon>Salamandroidea</taxon>
        <taxon>Salamandridae</taxon>
        <taxon>Pleurodelinae</taxon>
        <taxon>Pleurodeles</taxon>
    </lineage>
</organism>
<keyword evidence="2" id="KW-1185">Reference proteome</keyword>
<proteinExistence type="predicted"/>
<accession>A0AAV7MXX5</accession>
<dbReference type="Proteomes" id="UP001066276">
    <property type="component" value="Chromosome 9"/>
</dbReference>
<evidence type="ECO:0000313" key="2">
    <source>
        <dbReference type="Proteomes" id="UP001066276"/>
    </source>
</evidence>
<sequence>MECRKEKWSATSENHFATPQSILPRTLDDHQEWVPDSERRMFSGTLTRKKARFSDSPADTNILQNIQPDCVEKEQQVMRGVPLDIYGKPESYRWWSEYDHAYNQKQEGASK</sequence>
<dbReference type="EMBL" id="JANPWB010000013">
    <property type="protein sequence ID" value="KAJ1108014.1"/>
    <property type="molecule type" value="Genomic_DNA"/>
</dbReference>
<dbReference type="AlphaFoldDB" id="A0AAV7MXX5"/>